<evidence type="ECO:0000256" key="2">
    <source>
        <dbReference type="SAM" id="Phobius"/>
    </source>
</evidence>
<keyword evidence="2" id="KW-1133">Transmembrane helix</keyword>
<dbReference type="EMBL" id="BGZK01001387">
    <property type="protein sequence ID" value="GBP78793.1"/>
    <property type="molecule type" value="Genomic_DNA"/>
</dbReference>
<proteinExistence type="predicted"/>
<sequence>MEVKLAFELLNEFGPGQTADGRAPLEILNHPLANAGETRRVRLLFALLDWFMFICLFAWIRRRLEKDIRDEREKGKGQEGESEKWNERIKGRKERKKGERERGGKRDG</sequence>
<protein>
    <submittedName>
        <fullName evidence="3">Uncharacterized protein</fullName>
    </submittedName>
</protein>
<gene>
    <name evidence="3" type="ORF">EVAR_65302_1</name>
</gene>
<evidence type="ECO:0000313" key="3">
    <source>
        <dbReference type="EMBL" id="GBP78793.1"/>
    </source>
</evidence>
<dbReference type="Proteomes" id="UP000299102">
    <property type="component" value="Unassembled WGS sequence"/>
</dbReference>
<name>A0A4C1YV05_EUMVA</name>
<feature type="region of interest" description="Disordered" evidence="1">
    <location>
        <begin position="70"/>
        <end position="108"/>
    </location>
</feature>
<feature type="transmembrane region" description="Helical" evidence="2">
    <location>
        <begin position="41"/>
        <end position="60"/>
    </location>
</feature>
<organism evidence="3 4">
    <name type="scientific">Eumeta variegata</name>
    <name type="common">Bagworm moth</name>
    <name type="synonym">Eumeta japonica</name>
    <dbReference type="NCBI Taxonomy" id="151549"/>
    <lineage>
        <taxon>Eukaryota</taxon>
        <taxon>Metazoa</taxon>
        <taxon>Ecdysozoa</taxon>
        <taxon>Arthropoda</taxon>
        <taxon>Hexapoda</taxon>
        <taxon>Insecta</taxon>
        <taxon>Pterygota</taxon>
        <taxon>Neoptera</taxon>
        <taxon>Endopterygota</taxon>
        <taxon>Lepidoptera</taxon>
        <taxon>Glossata</taxon>
        <taxon>Ditrysia</taxon>
        <taxon>Tineoidea</taxon>
        <taxon>Psychidae</taxon>
        <taxon>Oiketicinae</taxon>
        <taxon>Eumeta</taxon>
    </lineage>
</organism>
<feature type="compositionally biased region" description="Basic and acidic residues" evidence="1">
    <location>
        <begin position="96"/>
        <end position="108"/>
    </location>
</feature>
<keyword evidence="2" id="KW-0812">Transmembrane</keyword>
<evidence type="ECO:0000256" key="1">
    <source>
        <dbReference type="SAM" id="MobiDB-lite"/>
    </source>
</evidence>
<comment type="caution">
    <text evidence="3">The sequence shown here is derived from an EMBL/GenBank/DDBJ whole genome shotgun (WGS) entry which is preliminary data.</text>
</comment>
<evidence type="ECO:0000313" key="4">
    <source>
        <dbReference type="Proteomes" id="UP000299102"/>
    </source>
</evidence>
<accession>A0A4C1YV05</accession>
<keyword evidence="4" id="KW-1185">Reference proteome</keyword>
<keyword evidence="2" id="KW-0472">Membrane</keyword>
<feature type="compositionally biased region" description="Basic and acidic residues" evidence="1">
    <location>
        <begin position="70"/>
        <end position="89"/>
    </location>
</feature>
<dbReference type="AlphaFoldDB" id="A0A4C1YV05"/>
<reference evidence="3 4" key="1">
    <citation type="journal article" date="2019" name="Commun. Biol.">
        <title>The bagworm genome reveals a unique fibroin gene that provides high tensile strength.</title>
        <authorList>
            <person name="Kono N."/>
            <person name="Nakamura H."/>
            <person name="Ohtoshi R."/>
            <person name="Tomita M."/>
            <person name="Numata K."/>
            <person name="Arakawa K."/>
        </authorList>
    </citation>
    <scope>NUCLEOTIDE SEQUENCE [LARGE SCALE GENOMIC DNA]</scope>
</reference>